<dbReference type="Gramene" id="KOM35869">
    <property type="protein sequence ID" value="KOM35869"/>
    <property type="gene ID" value="LR48_Vigan02g201900"/>
</dbReference>
<reference evidence="2" key="1">
    <citation type="journal article" date="2015" name="Proc. Natl. Acad. Sci. U.S.A.">
        <title>Genome sequencing of adzuki bean (Vigna angularis) provides insight into high starch and low fat accumulation and domestication.</title>
        <authorList>
            <person name="Yang K."/>
            <person name="Tian Z."/>
            <person name="Chen C."/>
            <person name="Luo L."/>
            <person name="Zhao B."/>
            <person name="Wang Z."/>
            <person name="Yu L."/>
            <person name="Li Y."/>
            <person name="Sun Y."/>
            <person name="Li W."/>
            <person name="Chen Y."/>
            <person name="Li Y."/>
            <person name="Zhang Y."/>
            <person name="Ai D."/>
            <person name="Zhao J."/>
            <person name="Shang C."/>
            <person name="Ma Y."/>
            <person name="Wu B."/>
            <person name="Wang M."/>
            <person name="Gao L."/>
            <person name="Sun D."/>
            <person name="Zhang P."/>
            <person name="Guo F."/>
            <person name="Wang W."/>
            <person name="Li Y."/>
            <person name="Wang J."/>
            <person name="Varshney R.K."/>
            <person name="Wang J."/>
            <person name="Ling H.Q."/>
            <person name="Wan P."/>
        </authorList>
    </citation>
    <scope>NUCLEOTIDE SEQUENCE</scope>
    <source>
        <strain evidence="2">cv. Jingnong 6</strain>
    </source>
</reference>
<evidence type="ECO:0000313" key="1">
    <source>
        <dbReference type="EMBL" id="KOM35869.1"/>
    </source>
</evidence>
<dbReference type="AlphaFoldDB" id="A0A0L9U0C7"/>
<proteinExistence type="predicted"/>
<dbReference type="Proteomes" id="UP000053144">
    <property type="component" value="Chromosome 2"/>
</dbReference>
<protein>
    <submittedName>
        <fullName evidence="1">Uncharacterized protein</fullName>
    </submittedName>
</protein>
<dbReference type="EMBL" id="CM003372">
    <property type="protein sequence ID" value="KOM35869.1"/>
    <property type="molecule type" value="Genomic_DNA"/>
</dbReference>
<name>A0A0L9U0C7_PHAAN</name>
<gene>
    <name evidence="1" type="ORF">LR48_Vigan02g201900</name>
</gene>
<accession>A0A0L9U0C7</accession>
<organism evidence="1 2">
    <name type="scientific">Phaseolus angularis</name>
    <name type="common">Azuki bean</name>
    <name type="synonym">Vigna angularis</name>
    <dbReference type="NCBI Taxonomy" id="3914"/>
    <lineage>
        <taxon>Eukaryota</taxon>
        <taxon>Viridiplantae</taxon>
        <taxon>Streptophyta</taxon>
        <taxon>Embryophyta</taxon>
        <taxon>Tracheophyta</taxon>
        <taxon>Spermatophyta</taxon>
        <taxon>Magnoliopsida</taxon>
        <taxon>eudicotyledons</taxon>
        <taxon>Gunneridae</taxon>
        <taxon>Pentapetalae</taxon>
        <taxon>rosids</taxon>
        <taxon>fabids</taxon>
        <taxon>Fabales</taxon>
        <taxon>Fabaceae</taxon>
        <taxon>Papilionoideae</taxon>
        <taxon>50 kb inversion clade</taxon>
        <taxon>NPAAA clade</taxon>
        <taxon>indigoferoid/millettioid clade</taxon>
        <taxon>Phaseoleae</taxon>
        <taxon>Vigna</taxon>
    </lineage>
</organism>
<evidence type="ECO:0000313" key="2">
    <source>
        <dbReference type="Proteomes" id="UP000053144"/>
    </source>
</evidence>
<sequence>MCVYVDVEGHEVGGYPDTLIINQSQVENDELCECPGLCAGFGHSEGIKNDITSEKPSVVSLINISLG</sequence>